<evidence type="ECO:0000259" key="1">
    <source>
        <dbReference type="Pfam" id="PF12706"/>
    </source>
</evidence>
<dbReference type="SUPFAM" id="SSF56281">
    <property type="entry name" value="Metallo-hydrolase/oxidoreductase"/>
    <property type="match status" value="1"/>
</dbReference>
<protein>
    <submittedName>
        <fullName evidence="2">MBL fold metallo-hydrolase</fullName>
    </submittedName>
</protein>
<gene>
    <name evidence="2" type="ORF">Athai_62260</name>
</gene>
<organism evidence="2 3">
    <name type="scientific">Actinocatenispora thailandica</name>
    <dbReference type="NCBI Taxonomy" id="227318"/>
    <lineage>
        <taxon>Bacteria</taxon>
        <taxon>Bacillati</taxon>
        <taxon>Actinomycetota</taxon>
        <taxon>Actinomycetes</taxon>
        <taxon>Micromonosporales</taxon>
        <taxon>Micromonosporaceae</taxon>
        <taxon>Actinocatenispora</taxon>
    </lineage>
</organism>
<dbReference type="RefSeq" id="WP_203964713.1">
    <property type="nucleotide sequence ID" value="NZ_AP023355.1"/>
</dbReference>
<dbReference type="PANTHER" id="PTHR46018:SF4">
    <property type="entry name" value="METALLO-HYDROLASE YHFI-RELATED"/>
    <property type="match status" value="1"/>
</dbReference>
<name>A0A7R7I153_9ACTN</name>
<evidence type="ECO:0000313" key="3">
    <source>
        <dbReference type="Proteomes" id="UP000611640"/>
    </source>
</evidence>
<dbReference type="InterPro" id="IPR036866">
    <property type="entry name" value="RibonucZ/Hydroxyglut_hydro"/>
</dbReference>
<dbReference type="Pfam" id="PF12706">
    <property type="entry name" value="Lactamase_B_2"/>
    <property type="match status" value="1"/>
</dbReference>
<evidence type="ECO:0000313" key="2">
    <source>
        <dbReference type="EMBL" id="BCJ38723.1"/>
    </source>
</evidence>
<accession>A0A7R7I153</accession>
<sequence length="231" mass="23830">MWLTVVGCAGSAPSADSGCSCYLVEAAGYRLVLDTGSGSAGPLQRYVAPADIDLVLLSHAHSDHWADLTQLWYLRERSGGRPLAVVGPSDLPGFVYAGDETLHARRASAEAFTAGPLTVRQAAVRHGECWATRIGDALCYTADSAPCPALDELAAGCRVLLAEASGSDVDGPLRGHLTAGEAGRLARRSGAALLVLTHLRAWQDAPVLLAEAAAIAGCPVVLAAPGLRVAL</sequence>
<feature type="domain" description="Metallo-beta-lactamase" evidence="1">
    <location>
        <begin position="30"/>
        <end position="198"/>
    </location>
</feature>
<proteinExistence type="predicted"/>
<dbReference type="EMBL" id="AP023355">
    <property type="protein sequence ID" value="BCJ38723.1"/>
    <property type="molecule type" value="Genomic_DNA"/>
</dbReference>
<dbReference type="Proteomes" id="UP000611640">
    <property type="component" value="Chromosome"/>
</dbReference>
<dbReference type="KEGG" id="atl:Athai_62260"/>
<reference evidence="2 3" key="1">
    <citation type="submission" date="2020-08" db="EMBL/GenBank/DDBJ databases">
        <title>Whole genome shotgun sequence of Actinocatenispora thailandica NBRC 105041.</title>
        <authorList>
            <person name="Komaki H."/>
            <person name="Tamura T."/>
        </authorList>
    </citation>
    <scope>NUCLEOTIDE SEQUENCE [LARGE SCALE GENOMIC DNA]</scope>
    <source>
        <strain evidence="2 3">NBRC 105041</strain>
    </source>
</reference>
<dbReference type="AlphaFoldDB" id="A0A7R7I153"/>
<dbReference type="Gene3D" id="3.60.15.10">
    <property type="entry name" value="Ribonuclease Z/Hydroxyacylglutathione hydrolase-like"/>
    <property type="match status" value="1"/>
</dbReference>
<dbReference type="InterPro" id="IPR001279">
    <property type="entry name" value="Metallo-B-lactamas"/>
</dbReference>
<dbReference type="PANTHER" id="PTHR46018">
    <property type="entry name" value="ZINC PHOSPHODIESTERASE ELAC PROTEIN 1"/>
    <property type="match status" value="1"/>
</dbReference>
<dbReference type="GO" id="GO:0042781">
    <property type="term" value="F:3'-tRNA processing endoribonuclease activity"/>
    <property type="evidence" value="ECO:0007669"/>
    <property type="project" value="TreeGrafter"/>
</dbReference>
<keyword evidence="3" id="KW-1185">Reference proteome</keyword>